<protein>
    <submittedName>
        <fullName evidence="1">Uncharacterized protein</fullName>
    </submittedName>
</protein>
<name>A0A5B7I1N6_PORTR</name>
<organism evidence="1 2">
    <name type="scientific">Portunus trituberculatus</name>
    <name type="common">Swimming crab</name>
    <name type="synonym">Neptunus trituberculatus</name>
    <dbReference type="NCBI Taxonomy" id="210409"/>
    <lineage>
        <taxon>Eukaryota</taxon>
        <taxon>Metazoa</taxon>
        <taxon>Ecdysozoa</taxon>
        <taxon>Arthropoda</taxon>
        <taxon>Crustacea</taxon>
        <taxon>Multicrustacea</taxon>
        <taxon>Malacostraca</taxon>
        <taxon>Eumalacostraca</taxon>
        <taxon>Eucarida</taxon>
        <taxon>Decapoda</taxon>
        <taxon>Pleocyemata</taxon>
        <taxon>Brachyura</taxon>
        <taxon>Eubrachyura</taxon>
        <taxon>Portunoidea</taxon>
        <taxon>Portunidae</taxon>
        <taxon>Portuninae</taxon>
        <taxon>Portunus</taxon>
    </lineage>
</organism>
<dbReference type="EMBL" id="VSRR010040978">
    <property type="protein sequence ID" value="MPC75367.1"/>
    <property type="molecule type" value="Genomic_DNA"/>
</dbReference>
<sequence length="139" mass="14786">MWEEVEEEEDVTGIFRLNNLLRQSVMGANGVVAALSGSGEVTFPSRLTTCGCFKVTGVTEGIKQSLGGGWISSPRRAPPLCLLSISSLNVFHANAKSNLHSFKISLATEQLALPRPITAYGSPAPSLLPAHPSSLTRHT</sequence>
<keyword evidence="2" id="KW-1185">Reference proteome</keyword>
<reference evidence="1 2" key="1">
    <citation type="submission" date="2019-05" db="EMBL/GenBank/DDBJ databases">
        <title>Another draft genome of Portunus trituberculatus and its Hox gene families provides insights of decapod evolution.</title>
        <authorList>
            <person name="Jeong J.-H."/>
            <person name="Song I."/>
            <person name="Kim S."/>
            <person name="Choi T."/>
            <person name="Kim D."/>
            <person name="Ryu S."/>
            <person name="Kim W."/>
        </authorList>
    </citation>
    <scope>NUCLEOTIDE SEQUENCE [LARGE SCALE GENOMIC DNA]</scope>
    <source>
        <tissue evidence="1">Muscle</tissue>
    </source>
</reference>
<evidence type="ECO:0000313" key="1">
    <source>
        <dbReference type="EMBL" id="MPC75367.1"/>
    </source>
</evidence>
<comment type="caution">
    <text evidence="1">The sequence shown here is derived from an EMBL/GenBank/DDBJ whole genome shotgun (WGS) entry which is preliminary data.</text>
</comment>
<proteinExistence type="predicted"/>
<gene>
    <name evidence="1" type="ORF">E2C01_069753</name>
</gene>
<evidence type="ECO:0000313" key="2">
    <source>
        <dbReference type="Proteomes" id="UP000324222"/>
    </source>
</evidence>
<dbReference type="AlphaFoldDB" id="A0A5B7I1N6"/>
<accession>A0A5B7I1N6</accession>
<dbReference type="Proteomes" id="UP000324222">
    <property type="component" value="Unassembled WGS sequence"/>
</dbReference>